<dbReference type="EMBL" id="MPBG01000001">
    <property type="protein sequence ID" value="RMI89166.1"/>
    <property type="molecule type" value="Genomic_DNA"/>
</dbReference>
<dbReference type="InterPro" id="IPR030378">
    <property type="entry name" value="G_CP_dom"/>
</dbReference>
<dbReference type="RefSeq" id="WP_023161605.1">
    <property type="nucleotide sequence ID" value="NC_022588.1"/>
</dbReference>
<comment type="similarity">
    <text evidence="3">Belongs to the TRAFAC class YlqF/YawG GTPase family. MTG1 subfamily.</text>
</comment>
<keyword evidence="3" id="KW-0963">Cytoplasm</keyword>
<dbReference type="PANTHER" id="PTHR45782">
    <property type="entry name" value="MITOCHONDRIAL RIBOSOME-ASSOCIATED GTPASE 1"/>
    <property type="match status" value="1"/>
</dbReference>
<dbReference type="PANTHER" id="PTHR45782:SF4">
    <property type="entry name" value="MITOCHONDRIAL RIBOSOME-ASSOCIATED GTPASE 1"/>
    <property type="match status" value="1"/>
</dbReference>
<dbReference type="InterPro" id="IPR023179">
    <property type="entry name" value="GTP-bd_ortho_bundle_sf"/>
</dbReference>
<dbReference type="InterPro" id="IPR027417">
    <property type="entry name" value="P-loop_NTPase"/>
</dbReference>
<dbReference type="STRING" id="69896.S284_04830"/>
<dbReference type="GO" id="GO:0005525">
    <property type="term" value="F:GTP binding"/>
    <property type="evidence" value="ECO:0007669"/>
    <property type="project" value="UniProtKB-KW"/>
</dbReference>
<evidence type="ECO:0000256" key="4">
    <source>
        <dbReference type="PIRSR" id="PIRSR006230-1"/>
    </source>
</evidence>
<dbReference type="SUPFAM" id="SSF52540">
    <property type="entry name" value="P-loop containing nucleoside triphosphate hydrolases"/>
    <property type="match status" value="1"/>
</dbReference>
<dbReference type="Proteomes" id="UP000283896">
    <property type="component" value="Unassembled WGS sequence"/>
</dbReference>
<feature type="binding site" evidence="4">
    <location>
        <begin position="136"/>
        <end position="141"/>
    </location>
    <ligand>
        <name>GTP</name>
        <dbReference type="ChEBI" id="CHEBI:37565"/>
    </ligand>
</feature>
<dbReference type="NCBIfam" id="TIGR03596">
    <property type="entry name" value="GTPase_YlqF"/>
    <property type="match status" value="1"/>
</dbReference>
<dbReference type="KEGG" id="psol:S284_04830"/>
<evidence type="ECO:0000259" key="5">
    <source>
        <dbReference type="PROSITE" id="PS51721"/>
    </source>
</evidence>
<protein>
    <recommendedName>
        <fullName evidence="3">Ribosome biogenesis GTPase A</fullName>
    </recommendedName>
</protein>
<comment type="caution">
    <text evidence="6">The sequence shown here is derived from an EMBL/GenBank/DDBJ whole genome shotgun (WGS) entry which is preliminary data.</text>
</comment>
<dbReference type="CDD" id="cd01856">
    <property type="entry name" value="YlqF"/>
    <property type="match status" value="1"/>
</dbReference>
<dbReference type="GO" id="GO:0005737">
    <property type="term" value="C:cytoplasm"/>
    <property type="evidence" value="ECO:0007669"/>
    <property type="project" value="UniProtKB-SubCell"/>
</dbReference>
<dbReference type="OrthoDB" id="9779790at2"/>
<dbReference type="InterPro" id="IPR016478">
    <property type="entry name" value="GTPase_MTG1"/>
</dbReference>
<dbReference type="PIRSF" id="PIRSF006230">
    <property type="entry name" value="MG442"/>
    <property type="match status" value="1"/>
</dbReference>
<reference evidence="7" key="1">
    <citation type="submission" date="2016-11" db="EMBL/GenBank/DDBJ databases">
        <title>Genome sequence of Candidatus Phytoplasma solani strain SA-1.</title>
        <authorList>
            <person name="Haryono M."/>
            <person name="Samarzija I."/>
            <person name="Seruga Music M."/>
            <person name="Hogenhout S."/>
            <person name="Kuo C.-H."/>
        </authorList>
    </citation>
    <scope>NUCLEOTIDE SEQUENCE [LARGE SCALE GENOMIC DNA]</scope>
    <source>
        <strain evidence="7">SA-1</strain>
    </source>
</reference>
<gene>
    <name evidence="6" type="primary">rbgA</name>
    <name evidence="6" type="ORF">PSSA1_v1c0460</name>
</gene>
<dbReference type="PROSITE" id="PS51721">
    <property type="entry name" value="G_CP"/>
    <property type="match status" value="1"/>
</dbReference>
<dbReference type="InterPro" id="IPR019991">
    <property type="entry name" value="GTP-bd_ribosome_bgen"/>
</dbReference>
<evidence type="ECO:0000313" key="7">
    <source>
        <dbReference type="Proteomes" id="UP000283896"/>
    </source>
</evidence>
<dbReference type="AlphaFoldDB" id="A0A421NYS8"/>
<evidence type="ECO:0000256" key="3">
    <source>
        <dbReference type="PIRNR" id="PIRNR006230"/>
    </source>
</evidence>
<organism evidence="6 7">
    <name type="scientific">Candidatus Phytoplasma solani</name>
    <dbReference type="NCBI Taxonomy" id="69896"/>
    <lineage>
        <taxon>Bacteria</taxon>
        <taxon>Bacillati</taxon>
        <taxon>Mycoplasmatota</taxon>
        <taxon>Mollicutes</taxon>
        <taxon>Acholeplasmatales</taxon>
        <taxon>Acholeplasmataceae</taxon>
        <taxon>Candidatus Phytoplasma</taxon>
        <taxon>16SrXII (Stolbur group)</taxon>
    </lineage>
</organism>
<proteinExistence type="inferred from homology"/>
<dbReference type="Gene3D" id="3.40.50.300">
    <property type="entry name" value="P-loop containing nucleotide triphosphate hydrolases"/>
    <property type="match status" value="1"/>
</dbReference>
<dbReference type="Pfam" id="PF01926">
    <property type="entry name" value="MMR_HSR1"/>
    <property type="match status" value="1"/>
</dbReference>
<keyword evidence="7" id="KW-1185">Reference proteome</keyword>
<dbReference type="GO" id="GO:0006412">
    <property type="term" value="P:translation"/>
    <property type="evidence" value="ECO:0007669"/>
    <property type="project" value="TreeGrafter"/>
</dbReference>
<feature type="domain" description="CP-type G" evidence="5">
    <location>
        <begin position="12"/>
        <end position="185"/>
    </location>
</feature>
<name>A0A421NYS8_9MOLU</name>
<evidence type="ECO:0000256" key="2">
    <source>
        <dbReference type="ARBA" id="ARBA00023134"/>
    </source>
</evidence>
<feature type="binding site" evidence="4">
    <location>
        <position position="181"/>
    </location>
    <ligand>
        <name>GTP</name>
        <dbReference type="ChEBI" id="CHEBI:37565"/>
    </ligand>
</feature>
<evidence type="ECO:0000313" key="6">
    <source>
        <dbReference type="EMBL" id="RMI89166.1"/>
    </source>
</evidence>
<keyword evidence="1 3" id="KW-0547">Nucleotide-binding</keyword>
<comment type="subcellular location">
    <subcellularLocation>
        <location evidence="3">Cytoplasm</location>
    </subcellularLocation>
</comment>
<dbReference type="InterPro" id="IPR006073">
    <property type="entry name" value="GTP-bd"/>
</dbReference>
<dbReference type="GO" id="GO:0003924">
    <property type="term" value="F:GTPase activity"/>
    <property type="evidence" value="ECO:0007669"/>
    <property type="project" value="TreeGrafter"/>
</dbReference>
<dbReference type="Gene3D" id="1.10.1580.10">
    <property type="match status" value="1"/>
</dbReference>
<sequence length="303" mass="35095">MKTFNWFPGHMKKTFDQIKTNLSLVDIVLLMLDARMPFSSLNFKILSLVKQHQKPYLILMNKTSLADLTKTTAFIKYYSQNQILVLAVDALQKKQNFTIYRKALKIIQTSKPHFKTKRSIIDNQPNIKTMIVGMPNVGKSTLINSFVGKKVLKTANLAGTTKKIQWINALKPNIQFLDTPGVLYHRFYDPKISLSLALAGSFKDSVLPLEHLGQHALSYLQKYYFHNLKKRFDLDDNIFPIFDLVQLIGRKRNFYTKNSQVDQNKVYQTILKEIREGILGKINFDLDILPFLDVFFKQQTKLS</sequence>
<evidence type="ECO:0000256" key="1">
    <source>
        <dbReference type="ARBA" id="ARBA00022741"/>
    </source>
</evidence>
<accession>A0A421NYS8</accession>
<comment type="function">
    <text evidence="3">Required for a late step of 50S ribosomal subunit assembly. Has GTPase activity.</text>
</comment>
<keyword evidence="2 3" id="KW-0342">GTP-binding</keyword>